<dbReference type="InParanoid" id="A0A1Q3C250"/>
<feature type="non-terminal residue" evidence="2">
    <location>
        <position position="206"/>
    </location>
</feature>
<reference evidence="3" key="1">
    <citation type="submission" date="2016-04" db="EMBL/GenBank/DDBJ databases">
        <title>Cephalotus genome sequencing.</title>
        <authorList>
            <person name="Fukushima K."/>
            <person name="Hasebe M."/>
            <person name="Fang X."/>
        </authorList>
    </citation>
    <scope>NUCLEOTIDE SEQUENCE [LARGE SCALE GENOMIC DNA]</scope>
    <source>
        <strain evidence="3">cv. St1</strain>
    </source>
</reference>
<dbReference type="AlphaFoldDB" id="A0A1Q3C250"/>
<evidence type="ECO:0000313" key="3">
    <source>
        <dbReference type="Proteomes" id="UP000187406"/>
    </source>
</evidence>
<organism evidence="2 3">
    <name type="scientific">Cephalotus follicularis</name>
    <name type="common">Albany pitcher plant</name>
    <dbReference type="NCBI Taxonomy" id="3775"/>
    <lineage>
        <taxon>Eukaryota</taxon>
        <taxon>Viridiplantae</taxon>
        <taxon>Streptophyta</taxon>
        <taxon>Embryophyta</taxon>
        <taxon>Tracheophyta</taxon>
        <taxon>Spermatophyta</taxon>
        <taxon>Magnoliopsida</taxon>
        <taxon>eudicotyledons</taxon>
        <taxon>Gunneridae</taxon>
        <taxon>Pentapetalae</taxon>
        <taxon>rosids</taxon>
        <taxon>fabids</taxon>
        <taxon>Oxalidales</taxon>
        <taxon>Cephalotaceae</taxon>
        <taxon>Cephalotus</taxon>
    </lineage>
</organism>
<gene>
    <name evidence="2" type="ORF">CFOL_v3_17683</name>
</gene>
<protein>
    <submittedName>
        <fullName evidence="2">DUF4216 domain-containing protein/Transpos_assoc domain-containing protein</fullName>
    </submittedName>
</protein>
<accession>A0A1Q3C250</accession>
<comment type="caution">
    <text evidence="2">The sequence shown here is derived from an EMBL/GenBank/DDBJ whole genome shotgun (WGS) entry which is preliminary data.</text>
</comment>
<feature type="domain" description="Transposase-associated" evidence="1">
    <location>
        <begin position="3"/>
        <end position="76"/>
    </location>
</feature>
<dbReference type="Proteomes" id="UP000187406">
    <property type="component" value="Unassembled WGS sequence"/>
</dbReference>
<dbReference type="EMBL" id="BDDD01001204">
    <property type="protein sequence ID" value="GAV74202.1"/>
    <property type="molecule type" value="Genomic_DNA"/>
</dbReference>
<evidence type="ECO:0000259" key="1">
    <source>
        <dbReference type="Pfam" id="PF13963"/>
    </source>
</evidence>
<proteinExistence type="predicted"/>
<dbReference type="Pfam" id="PF13963">
    <property type="entry name" value="Transpos_assoc"/>
    <property type="match status" value="1"/>
</dbReference>
<evidence type="ECO:0000313" key="2">
    <source>
        <dbReference type="EMBL" id="GAV74202.1"/>
    </source>
</evidence>
<name>A0A1Q3C250_CEPFO</name>
<sequence length="206" mass="23734">MHKTWIDLRRINPRAYVEGVRMFLNFAYMNKNKGEFICCPCIKCANRYYRGRDTINEHVILDGFLTSYEKWTRHGEGNIGNTVNVSDAMIVDRNRGDDVQVESSLRANMIEMVREGVGIPEVEGNMVDNEEPELGTIVGSDEDSAKFLKLLKDAETELFPNCKEFTTLSFTVELLHLKVLNGWTNKSFTMLLQFLQKVWRDAKILT</sequence>
<keyword evidence="3" id="KW-1185">Reference proteome</keyword>
<dbReference type="InterPro" id="IPR029480">
    <property type="entry name" value="Transpos_assoc"/>
</dbReference>
<dbReference type="OrthoDB" id="1716743at2759"/>